<dbReference type="Proteomes" id="UP000005225">
    <property type="component" value="Unassembled WGS sequence"/>
</dbReference>
<dbReference type="InParanoid" id="H0Y0T1"/>
<reference evidence="2" key="1">
    <citation type="submission" date="2011-03" db="EMBL/GenBank/DDBJ databases">
        <title>Version 3 of the genome sequence of Otolemur garnettii (Bushbaby).</title>
        <authorList>
            <consortium name="The Broad Institute Genome Sequencing Platform"/>
            <person name="Di Palma F."/>
            <person name="Johnson J."/>
            <person name="Lander E.S."/>
            <person name="Lindblad-Toh K."/>
            <person name="Jaffe D.B."/>
            <person name="Gnerre S."/>
            <person name="MacCallum I."/>
            <person name="Przybylski D."/>
            <person name="Ribeiro F.J."/>
            <person name="Burton J.N."/>
            <person name="Walker B.J."/>
            <person name="Sharpe T."/>
            <person name="Hall G."/>
        </authorList>
    </citation>
    <scope>NUCLEOTIDE SEQUENCE [LARGE SCALE GENOMIC DNA]</scope>
</reference>
<keyword evidence="2" id="KW-1185">Reference proteome</keyword>
<protein>
    <submittedName>
        <fullName evidence="1">Uncharacterized protein</fullName>
    </submittedName>
</protein>
<accession>H0Y0T1</accession>
<dbReference type="AlphaFoldDB" id="H0Y0T1"/>
<proteinExistence type="predicted"/>
<dbReference type="EMBL" id="AAQR03014051">
    <property type="status" value="NOT_ANNOTATED_CDS"/>
    <property type="molecule type" value="Genomic_DNA"/>
</dbReference>
<evidence type="ECO:0000313" key="1">
    <source>
        <dbReference type="Ensembl" id="ENSOGAP00000021974.1"/>
    </source>
</evidence>
<name>H0Y0T1_OTOGA</name>
<evidence type="ECO:0000313" key="2">
    <source>
        <dbReference type="Proteomes" id="UP000005225"/>
    </source>
</evidence>
<sequence>HQFHSRLPSIGGDQCYPSAICILGFLPRTHQIIPAGKIIHGASAFQEISAY</sequence>
<reference evidence="1" key="3">
    <citation type="submission" date="2025-09" db="UniProtKB">
        <authorList>
            <consortium name="Ensembl"/>
        </authorList>
    </citation>
    <scope>IDENTIFICATION</scope>
</reference>
<reference evidence="1" key="2">
    <citation type="submission" date="2025-08" db="UniProtKB">
        <authorList>
            <consortium name="Ensembl"/>
        </authorList>
    </citation>
    <scope>IDENTIFICATION</scope>
</reference>
<organism evidence="1 2">
    <name type="scientific">Otolemur garnettii</name>
    <name type="common">Small-eared galago</name>
    <name type="synonym">Garnett's greater bushbaby</name>
    <dbReference type="NCBI Taxonomy" id="30611"/>
    <lineage>
        <taxon>Eukaryota</taxon>
        <taxon>Metazoa</taxon>
        <taxon>Chordata</taxon>
        <taxon>Craniata</taxon>
        <taxon>Vertebrata</taxon>
        <taxon>Euteleostomi</taxon>
        <taxon>Mammalia</taxon>
        <taxon>Eutheria</taxon>
        <taxon>Euarchontoglires</taxon>
        <taxon>Primates</taxon>
        <taxon>Strepsirrhini</taxon>
        <taxon>Lorisiformes</taxon>
        <taxon>Galagidae</taxon>
        <taxon>Otolemur</taxon>
    </lineage>
</organism>
<dbReference type="HOGENOM" id="CLU_3111748_0_0_1"/>
<dbReference type="Ensembl" id="ENSOGAT00000028754.1">
    <property type="protein sequence ID" value="ENSOGAP00000021974.1"/>
    <property type="gene ID" value="ENSOGAG00000033309.1"/>
</dbReference>